<dbReference type="Pfam" id="PF01381">
    <property type="entry name" value="HTH_3"/>
    <property type="match status" value="1"/>
</dbReference>
<dbReference type="PROSITE" id="PS50943">
    <property type="entry name" value="HTH_CROC1"/>
    <property type="match status" value="1"/>
</dbReference>
<dbReference type="EMBL" id="CAFBNF010000310">
    <property type="protein sequence ID" value="CAB4961933.1"/>
    <property type="molecule type" value="Genomic_DNA"/>
</dbReference>
<proteinExistence type="predicted"/>
<reference evidence="3" key="1">
    <citation type="submission" date="2020-05" db="EMBL/GenBank/DDBJ databases">
        <authorList>
            <person name="Chiriac C."/>
            <person name="Salcher M."/>
            <person name="Ghai R."/>
            <person name="Kavagutti S V."/>
        </authorList>
    </citation>
    <scope>NUCLEOTIDE SEQUENCE</scope>
</reference>
<dbReference type="AlphaFoldDB" id="A0A6J7L4W7"/>
<dbReference type="SMART" id="SM00530">
    <property type="entry name" value="HTH_XRE"/>
    <property type="match status" value="1"/>
</dbReference>
<dbReference type="InterPro" id="IPR010982">
    <property type="entry name" value="Lambda_DNA-bd_dom_sf"/>
</dbReference>
<protein>
    <submittedName>
        <fullName evidence="3">Unannotated protein</fullName>
    </submittedName>
</protein>
<dbReference type="Gene3D" id="1.10.260.40">
    <property type="entry name" value="lambda repressor-like DNA-binding domains"/>
    <property type="match status" value="1"/>
</dbReference>
<organism evidence="3">
    <name type="scientific">freshwater metagenome</name>
    <dbReference type="NCBI Taxonomy" id="449393"/>
    <lineage>
        <taxon>unclassified sequences</taxon>
        <taxon>metagenomes</taxon>
        <taxon>ecological metagenomes</taxon>
    </lineage>
</organism>
<evidence type="ECO:0000259" key="2">
    <source>
        <dbReference type="PROSITE" id="PS50943"/>
    </source>
</evidence>
<sequence>MRVRIRKGQDLSAALAAGRRQLGLTQAELAERAGVTRDYIGDLESGELGMRVTRLLRVLGELGAEISLTLPDAPDTPRAPDGAEAPDA</sequence>
<evidence type="ECO:0000256" key="1">
    <source>
        <dbReference type="SAM" id="MobiDB-lite"/>
    </source>
</evidence>
<gene>
    <name evidence="3" type="ORF">UFOPK3773_02049</name>
</gene>
<evidence type="ECO:0000313" key="3">
    <source>
        <dbReference type="EMBL" id="CAB4961933.1"/>
    </source>
</evidence>
<accession>A0A6J7L4W7</accession>
<dbReference type="SUPFAM" id="SSF47413">
    <property type="entry name" value="lambda repressor-like DNA-binding domains"/>
    <property type="match status" value="1"/>
</dbReference>
<dbReference type="GO" id="GO:0003677">
    <property type="term" value="F:DNA binding"/>
    <property type="evidence" value="ECO:0007669"/>
    <property type="project" value="InterPro"/>
</dbReference>
<feature type="region of interest" description="Disordered" evidence="1">
    <location>
        <begin position="69"/>
        <end position="88"/>
    </location>
</feature>
<name>A0A6J7L4W7_9ZZZZ</name>
<feature type="domain" description="HTH cro/C1-type" evidence="2">
    <location>
        <begin position="15"/>
        <end position="70"/>
    </location>
</feature>
<dbReference type="InterPro" id="IPR001387">
    <property type="entry name" value="Cro/C1-type_HTH"/>
</dbReference>
<dbReference type="CDD" id="cd00093">
    <property type="entry name" value="HTH_XRE"/>
    <property type="match status" value="1"/>
</dbReference>